<evidence type="ECO:0000313" key="4">
    <source>
        <dbReference type="EMBL" id="GGH44803.1"/>
    </source>
</evidence>
<evidence type="ECO:0000256" key="2">
    <source>
        <dbReference type="ARBA" id="ARBA00022723"/>
    </source>
</evidence>
<dbReference type="GO" id="GO:0003824">
    <property type="term" value="F:catalytic activity"/>
    <property type="evidence" value="ECO:0007669"/>
    <property type="project" value="InterPro"/>
</dbReference>
<dbReference type="Gene3D" id="3.90.850.10">
    <property type="entry name" value="Fumarylacetoacetase-like, C-terminal domain"/>
    <property type="match status" value="1"/>
</dbReference>
<name>A0A917MLU8_9MICO</name>
<dbReference type="GO" id="GO:0044281">
    <property type="term" value="P:small molecule metabolic process"/>
    <property type="evidence" value="ECO:0007669"/>
    <property type="project" value="UniProtKB-ARBA"/>
</dbReference>
<dbReference type="SUPFAM" id="SSF56529">
    <property type="entry name" value="FAH"/>
    <property type="match status" value="1"/>
</dbReference>
<dbReference type="EMBL" id="BMJY01000007">
    <property type="protein sequence ID" value="GGH44803.1"/>
    <property type="molecule type" value="Genomic_DNA"/>
</dbReference>
<dbReference type="AlphaFoldDB" id="A0A917MLU8"/>
<accession>A0A917MLU8</accession>
<protein>
    <recommendedName>
        <fullName evidence="3">Fumarylacetoacetase-like C-terminal domain-containing protein</fullName>
    </recommendedName>
</protein>
<feature type="domain" description="Fumarylacetoacetase-like C-terminal" evidence="3">
    <location>
        <begin position="76"/>
        <end position="305"/>
    </location>
</feature>
<dbReference type="PANTHER" id="PTHR42796">
    <property type="entry name" value="FUMARYLACETOACETATE HYDROLASE DOMAIN-CONTAINING PROTEIN 2A-RELATED"/>
    <property type="match status" value="1"/>
</dbReference>
<dbReference type="Proteomes" id="UP000657592">
    <property type="component" value="Unassembled WGS sequence"/>
</dbReference>
<dbReference type="RefSeq" id="WP_188756114.1">
    <property type="nucleotide sequence ID" value="NZ_BMJY01000007.1"/>
</dbReference>
<evidence type="ECO:0000259" key="3">
    <source>
        <dbReference type="Pfam" id="PF01557"/>
    </source>
</evidence>
<dbReference type="InterPro" id="IPR051121">
    <property type="entry name" value="FAH"/>
</dbReference>
<comment type="similarity">
    <text evidence="1">Belongs to the FAH family.</text>
</comment>
<evidence type="ECO:0000256" key="1">
    <source>
        <dbReference type="ARBA" id="ARBA00010211"/>
    </source>
</evidence>
<evidence type="ECO:0000313" key="5">
    <source>
        <dbReference type="Proteomes" id="UP000657592"/>
    </source>
</evidence>
<sequence>MRLGLAEVEGGVAVLVRVSEDEAAVVEGIASLDAVFLGERSIVDLRAAAETALAGGRRIPLAEVAWLPPVRRPGKVLCVALNNSANPDRIMSGPDTPAMFVKPASSLIGSGRPIRLRQPMGRVHPEPELAVVIGTGGSDIPVDSAYDHVFGYTIINDLTSPTMRDTDTFHYRAIHPDPEAEDGIRYVDSWVSYPARYKGSDTFGPLGPWVATTDEITDPHSLRITCTHDGGLVTDDNTANLRFSVAEVVSFASEYLTLEPGDVIAMGTALKKSAKGGAVQNVDLNRLGGVIEVAIEGIGTLSNPVEWR</sequence>
<dbReference type="PANTHER" id="PTHR42796:SF4">
    <property type="entry name" value="FUMARYLACETOACETATE HYDROLASE DOMAIN-CONTAINING PROTEIN 2A"/>
    <property type="match status" value="1"/>
</dbReference>
<reference evidence="4" key="2">
    <citation type="submission" date="2020-09" db="EMBL/GenBank/DDBJ databases">
        <authorList>
            <person name="Sun Q."/>
            <person name="Zhou Y."/>
        </authorList>
    </citation>
    <scope>NUCLEOTIDE SEQUENCE</scope>
    <source>
        <strain evidence="4">CGMCC 1.15794</strain>
    </source>
</reference>
<dbReference type="GO" id="GO:0046872">
    <property type="term" value="F:metal ion binding"/>
    <property type="evidence" value="ECO:0007669"/>
    <property type="project" value="UniProtKB-KW"/>
</dbReference>
<dbReference type="Pfam" id="PF01557">
    <property type="entry name" value="FAA_hydrolase"/>
    <property type="match status" value="1"/>
</dbReference>
<keyword evidence="2" id="KW-0479">Metal-binding</keyword>
<organism evidence="4 5">
    <name type="scientific">Microbacterium album</name>
    <dbReference type="NCBI Taxonomy" id="2053191"/>
    <lineage>
        <taxon>Bacteria</taxon>
        <taxon>Bacillati</taxon>
        <taxon>Actinomycetota</taxon>
        <taxon>Actinomycetes</taxon>
        <taxon>Micrococcales</taxon>
        <taxon>Microbacteriaceae</taxon>
        <taxon>Microbacterium</taxon>
    </lineage>
</organism>
<dbReference type="InterPro" id="IPR036663">
    <property type="entry name" value="Fumarylacetoacetase_C_sf"/>
</dbReference>
<proteinExistence type="inferred from homology"/>
<keyword evidence="5" id="KW-1185">Reference proteome</keyword>
<gene>
    <name evidence="4" type="ORF">GCM10010921_19740</name>
</gene>
<dbReference type="InterPro" id="IPR011234">
    <property type="entry name" value="Fumarylacetoacetase-like_C"/>
</dbReference>
<comment type="caution">
    <text evidence="4">The sequence shown here is derived from an EMBL/GenBank/DDBJ whole genome shotgun (WGS) entry which is preliminary data.</text>
</comment>
<reference evidence="4" key="1">
    <citation type="journal article" date="2014" name="Int. J. Syst. Evol. Microbiol.">
        <title>Complete genome sequence of Corynebacterium casei LMG S-19264T (=DSM 44701T), isolated from a smear-ripened cheese.</title>
        <authorList>
            <consortium name="US DOE Joint Genome Institute (JGI-PGF)"/>
            <person name="Walter F."/>
            <person name="Albersmeier A."/>
            <person name="Kalinowski J."/>
            <person name="Ruckert C."/>
        </authorList>
    </citation>
    <scope>NUCLEOTIDE SEQUENCE</scope>
    <source>
        <strain evidence="4">CGMCC 1.15794</strain>
    </source>
</reference>